<gene>
    <name evidence="2" type="ORF">GS551_05510</name>
    <name evidence="3" type="ORF">GS551_22815</name>
</gene>
<accession>A0AAE2WA74</accession>
<protein>
    <submittedName>
        <fullName evidence="3">Uncharacterized protein</fullName>
    </submittedName>
</protein>
<evidence type="ECO:0000256" key="1">
    <source>
        <dbReference type="SAM" id="MobiDB-lite"/>
    </source>
</evidence>
<evidence type="ECO:0000313" key="3">
    <source>
        <dbReference type="EMBL" id="MBM4716986.1"/>
    </source>
</evidence>
<dbReference type="AlphaFoldDB" id="A0AAE2WA74"/>
<reference evidence="3" key="1">
    <citation type="submission" date="2019-11" db="EMBL/GenBank/DDBJ databases">
        <title>Spread of Macrolides and rifampicin resistant Rhodococcus equi in clinical isolates in the USA.</title>
        <authorList>
            <person name="Alvarez-Narvaez S."/>
            <person name="Huber L."/>
            <person name="Cohen N.D."/>
            <person name="Slovis N."/>
            <person name="Greiter M."/>
            <person name="Giguere S."/>
            <person name="Hart K."/>
        </authorList>
    </citation>
    <scope>NUCLEOTIDE SEQUENCE</scope>
    <source>
        <strain evidence="3">Lh_5</strain>
    </source>
</reference>
<dbReference type="EMBL" id="WUYC01000001">
    <property type="protein sequence ID" value="MBM4713659.1"/>
    <property type="molecule type" value="Genomic_DNA"/>
</dbReference>
<comment type="caution">
    <text evidence="3">The sequence shown here is derived from an EMBL/GenBank/DDBJ whole genome shotgun (WGS) entry which is preliminary data.</text>
</comment>
<dbReference type="EMBL" id="WUYC01000006">
    <property type="protein sequence ID" value="MBM4716986.1"/>
    <property type="molecule type" value="Genomic_DNA"/>
</dbReference>
<proteinExistence type="predicted"/>
<name>A0AAE2WA74_RHOHA</name>
<organism evidence="3 4">
    <name type="scientific">Rhodococcus hoagii</name>
    <name type="common">Corynebacterium equii</name>
    <dbReference type="NCBI Taxonomy" id="43767"/>
    <lineage>
        <taxon>Bacteria</taxon>
        <taxon>Bacillati</taxon>
        <taxon>Actinomycetota</taxon>
        <taxon>Actinomycetes</taxon>
        <taxon>Mycobacteriales</taxon>
        <taxon>Nocardiaceae</taxon>
        <taxon>Prescottella</taxon>
    </lineage>
</organism>
<evidence type="ECO:0000313" key="4">
    <source>
        <dbReference type="Proteomes" id="UP000706122"/>
    </source>
</evidence>
<dbReference type="Proteomes" id="UP000706122">
    <property type="component" value="Unassembled WGS sequence"/>
</dbReference>
<feature type="region of interest" description="Disordered" evidence="1">
    <location>
        <begin position="215"/>
        <end position="238"/>
    </location>
</feature>
<sequence length="238" mass="26573">MTSPDQWSSGRPDPGWGDMKGMADDFLDEFLNRWLGRNFTSTDTFKDAQRELNERLELMENVSGYCNLVMSKTWTVNGNALNGYARALPFDSQIGPNKNARHIFDFFHGTGDRRHGILLEAPGTWRLDTQVTPDALTGQKPVQLYLSAWNKETKTVYSERRFDTVILSNKLSNTISHTVVVPPELAGKLVVCVSFATSGGWPVLGGDRWSGLSVNRWDQDSGGNRNNPNEPVDGGNYD</sequence>
<evidence type="ECO:0000313" key="2">
    <source>
        <dbReference type="EMBL" id="MBM4713659.1"/>
    </source>
</evidence>